<feature type="region of interest" description="Disordered" evidence="1">
    <location>
        <begin position="2466"/>
        <end position="2522"/>
    </location>
</feature>
<feature type="compositionally biased region" description="Basic residues" evidence="1">
    <location>
        <begin position="2511"/>
        <end position="2522"/>
    </location>
</feature>
<feature type="region of interest" description="Disordered" evidence="1">
    <location>
        <begin position="1889"/>
        <end position="1917"/>
    </location>
</feature>
<feature type="region of interest" description="Disordered" evidence="1">
    <location>
        <begin position="1028"/>
        <end position="1053"/>
    </location>
</feature>
<keyword evidence="3" id="KW-1185">Reference proteome</keyword>
<comment type="caution">
    <text evidence="2">The sequence shown here is derived from an EMBL/GenBank/DDBJ whole genome shotgun (WGS) entry which is preliminary data.</text>
</comment>
<feature type="compositionally biased region" description="Basic and acidic residues" evidence="1">
    <location>
        <begin position="893"/>
        <end position="903"/>
    </location>
</feature>
<feature type="compositionally biased region" description="Polar residues" evidence="1">
    <location>
        <begin position="1619"/>
        <end position="1629"/>
    </location>
</feature>
<feature type="region of interest" description="Disordered" evidence="1">
    <location>
        <begin position="1598"/>
        <end position="1650"/>
    </location>
</feature>
<evidence type="ECO:0008006" key="4">
    <source>
        <dbReference type="Google" id="ProtNLM"/>
    </source>
</evidence>
<feature type="region of interest" description="Disordered" evidence="1">
    <location>
        <begin position="1224"/>
        <end position="1251"/>
    </location>
</feature>
<feature type="region of interest" description="Disordered" evidence="1">
    <location>
        <begin position="423"/>
        <end position="445"/>
    </location>
</feature>
<gene>
    <name evidence="2" type="ORF">PCOR1329_LOCUS69252</name>
</gene>
<dbReference type="Proteomes" id="UP001189429">
    <property type="component" value="Unassembled WGS sequence"/>
</dbReference>
<proteinExistence type="predicted"/>
<reference evidence="2" key="1">
    <citation type="submission" date="2023-10" db="EMBL/GenBank/DDBJ databases">
        <authorList>
            <person name="Chen Y."/>
            <person name="Shah S."/>
            <person name="Dougan E. K."/>
            <person name="Thang M."/>
            <person name="Chan C."/>
        </authorList>
    </citation>
    <scope>NUCLEOTIDE SEQUENCE [LARGE SCALE GENOMIC DNA]</scope>
</reference>
<feature type="compositionally biased region" description="Gly residues" evidence="1">
    <location>
        <begin position="425"/>
        <end position="434"/>
    </location>
</feature>
<feature type="compositionally biased region" description="Basic and acidic residues" evidence="1">
    <location>
        <begin position="559"/>
        <end position="571"/>
    </location>
</feature>
<feature type="compositionally biased region" description="Basic and acidic residues" evidence="1">
    <location>
        <begin position="1890"/>
        <end position="1899"/>
    </location>
</feature>
<organism evidence="2 3">
    <name type="scientific">Prorocentrum cordatum</name>
    <dbReference type="NCBI Taxonomy" id="2364126"/>
    <lineage>
        <taxon>Eukaryota</taxon>
        <taxon>Sar</taxon>
        <taxon>Alveolata</taxon>
        <taxon>Dinophyceae</taxon>
        <taxon>Prorocentrales</taxon>
        <taxon>Prorocentraceae</taxon>
        <taxon>Prorocentrum</taxon>
    </lineage>
</organism>
<accession>A0ABN9WSI7</accession>
<feature type="region of interest" description="Disordered" evidence="1">
    <location>
        <begin position="538"/>
        <end position="620"/>
    </location>
</feature>
<protein>
    <recommendedName>
        <fullName evidence="4">Calmodulin</fullName>
    </recommendedName>
</protein>
<feature type="region of interest" description="Disordered" evidence="1">
    <location>
        <begin position="864"/>
        <end position="959"/>
    </location>
</feature>
<feature type="compositionally biased region" description="Low complexity" evidence="1">
    <location>
        <begin position="877"/>
        <end position="886"/>
    </location>
</feature>
<evidence type="ECO:0000313" key="2">
    <source>
        <dbReference type="EMBL" id="CAK0888463.1"/>
    </source>
</evidence>
<evidence type="ECO:0000313" key="3">
    <source>
        <dbReference type="Proteomes" id="UP001189429"/>
    </source>
</evidence>
<name>A0ABN9WSI7_9DINO</name>
<dbReference type="EMBL" id="CAUYUJ010019079">
    <property type="protein sequence ID" value="CAK0888463.1"/>
    <property type="molecule type" value="Genomic_DNA"/>
</dbReference>
<feature type="compositionally biased region" description="Basic and acidic residues" evidence="1">
    <location>
        <begin position="582"/>
        <end position="608"/>
    </location>
</feature>
<evidence type="ECO:0000256" key="1">
    <source>
        <dbReference type="SAM" id="MobiDB-lite"/>
    </source>
</evidence>
<sequence length="2522" mass="276799">MRFAMAILPETAAEDCSVHFYWGSAGSLRPLPVRDAFVAAILSHGDVQKMPAHPEAGEASEASEGGAKELQEIRAQVETVHLQICAEVVYHELRHGRWPKDEEIQYAFGACNQACVAVSLRELATVSRSAGVGDVAAVWDHLGVSAITSLERQGFQCFPRTSCLAGLSWVCFFRAEGTGEGTGVGSVGPPDGPLDQNVCFLKVEVPRTGRADPKDPAVEPEICSSIFRAAYEKECADEVRIVVHFLAPESHGWGKSAQAARPGPHQGALGNSLLDFDAEWERLRPDVADRLRPAVRFVEELAVAVSVAHANLTRCAWPTSPASLQTLRRVVGSPEAALGGLVHSCEVELPVARPRAKARARELLARELEALEPEEAEPAQGLARGARLGAEAAAQGLGARRRLGPPRRVQDGAFVWVAPDAQAAGSGGRGGSGPPGQRAEACRRPGEEASPFWALMLLPEDIDPERFAFLAQLSLLFTPQGELDPEPYFAMCRASVARAAARANQKLLLEQMATEQRLSELLHPDLRADGVCDDDLTPQKFLDREEKVTKAVSSEGPGEADRERGGEHAARAEPGSLAGGAERAEKEREKQDKEKSEKEKLGEGEKGKSQPPRKAQPARMKQLAELMPDLAKDFDNSVEAVPAVPEEDPRFVRLLRSPEDLHCRQQSQVSVPLVKCLHHFRIINWLAGGTAEGSERNTSAKVSFQRQRNAQHNEAVSAMFERNRLQTRRRDTVWIRYHATDGGTDLFIRPRYVRAQGDGAVDPVELQLDFYGLQKLSEEQEGLIRRTLVAQLEKLAIAKLSMHTLDRQQASLSASVMDFLCPPQAGPGRSLLVSIPPLERGRLPTYTQFVRRALLGLLEPLSEEVQQKRDRPPPLSAPEAAASGGAQVSPSRGDARQRQDRLPPRSGSDAAPAQPVRAEPEEVDDARAVADAQMSPQRRAAVGDAAPQPQPTLSSRSFSMNSSLSAAGVGSAVPQARASFLYKRRAMRQMIHDAKGSEKVRHFEGRVGDGVALLQLFFVDPGSGLAMEEAGDSQAGPGVDEQAGGRHRPKHTPIEDDCVVRQDGRFHRVDFKRMTQEDRSSTGYILLDVWPRAMSEEQASELIKEIQVALDQAMAELYLQLTLRQATEVLDSVGQAEPEQYLQEFCKRCDELLYDMPHQHPSSVFTHSPEDIAASLADPDRLQSLPLWAFVKIVEGLQELLLLAGQCRGSRPVVVFQAASEAAQGQQEASKDGRQGSSESPATSDAEDEAHEEFRHWFDVEDKMWTIRLQKFVHSSRGERSASPSSLLRWLERSRAPGPRFTVMWGPTMGRLQSRLQCRRQEQANRGLGEPMEELGFVEQVARGCLRLPRRLDQHRVEQGGSARLRNQTLEQWREADECIRAEQLSEPFLAITLDSTGARIRGVSVEDPSLVLKVQYFLESQFRWVWVRTRLLELMCGCETGGSAAASNLRGALQGEFQWLFDRPGSLAHLARASDAFDDRHSKDEGSVHSTVAAVERVASSSPYTVFGLPKAVAERLMLSEMVPAPYLLSLDAHLMRCQSVNDTDSVLARNFKETSYVAAVAQIGGAAAGGVSQPQAVVTGRDRTTATWTSNCAASMVSGQSESGDQPPRKPLHRVGTVTSESMSELSQPYGPGRPGHAPPQPHIARQPQLAAARCREIPGVRTADCVLKELCEPEEATAVEPDVVDLLGGQALVTALFETKRRGARRPRGIRTLRWVRARWLAAPRLAAPRRETRETLVAKLRWVRARWLTAPRRAAPQRELRETPLLDPLSVHGASWFANINERMRLHRWKLVGRRVLQEWEEQRVPLAAWARAAVAAHARSPDADEQLRELAEAAARRQSRVTVQDTEAIEGEVLLLSLLHRHATLLGSDWHSLFVRPYCEAPDAEGQRARDPSERGSVAAPAPPEPGAEAPKWGLKVKSRSLSEKLSQDTPLLTIRQRFLSSVLAAFQRPSALTAEASDADIASATSVASWALVLCLENPLPWHDWDVLGEVKAGLWPQTLLLHRTLPGAASSLLAEVSCRSNDSVCIEIFAQDAGAPGAKEAAEEILSAIHDFCFDFQMRCLTDSCRPVSHAYQCSGARALLDEGWLARGDRRHPRRARNLYVQGEVPPTRLVEWLGLPGGGELGAALAGLQAKDLVSFMHETAAQYGFKCSGEEHEPLLSMHAEDHRFLRALRLHAARHGAHPEAGPEAAREPAQLAQGIRCVLFACPVCEKPSRARTGRSGTLGFRFAALLVDLAWCTPPCEAAAEHTAEWESLEVALADAAQDALKEFARLAAVRLVLMRRFKQLSKQPSLFERRDMSEVLANCGTSLDLCEDPFVGRTFQALRRAGPAFDPAASWQRLGVYLRSSAFKGRCIEFTGPVGERRDCASSTGSLEGSWEQRHLLIVARGAFGVADDRRAMSEDKRYVLLHLMWGRWSSEAAWPLEGAWLHCSHRLRQARHAAGGPPRPEEPRGLCAYADEWPDAEPGQGDLRRPAAALQPTPGRPEAPPASTAARLGTGGGRTKTSRPRKPLWIC</sequence>